<name>A0A8K0D7M6_IGNLU</name>
<dbReference type="SUPFAM" id="SSF55729">
    <property type="entry name" value="Acyl-CoA N-acyltransferases (Nat)"/>
    <property type="match status" value="1"/>
</dbReference>
<dbReference type="Pfam" id="PF00583">
    <property type="entry name" value="Acetyltransf_1"/>
    <property type="match status" value="1"/>
</dbReference>
<organism evidence="2 3">
    <name type="scientific">Ignelater luminosus</name>
    <name type="common">Cucubano</name>
    <name type="synonym">Pyrophorus luminosus</name>
    <dbReference type="NCBI Taxonomy" id="2038154"/>
    <lineage>
        <taxon>Eukaryota</taxon>
        <taxon>Metazoa</taxon>
        <taxon>Ecdysozoa</taxon>
        <taxon>Arthropoda</taxon>
        <taxon>Hexapoda</taxon>
        <taxon>Insecta</taxon>
        <taxon>Pterygota</taxon>
        <taxon>Neoptera</taxon>
        <taxon>Endopterygota</taxon>
        <taxon>Coleoptera</taxon>
        <taxon>Polyphaga</taxon>
        <taxon>Elateriformia</taxon>
        <taxon>Elateroidea</taxon>
        <taxon>Elateridae</taxon>
        <taxon>Agrypninae</taxon>
        <taxon>Pyrophorini</taxon>
        <taxon>Ignelater</taxon>
    </lineage>
</organism>
<dbReference type="PANTHER" id="PTHR13538">
    <property type="entry name" value="N-ACETYLTRANSFERASE 6"/>
    <property type="match status" value="1"/>
</dbReference>
<dbReference type="FunFam" id="3.40.630.30:FF:000076">
    <property type="entry name" value="Blast:N-acetyltransferase 6"/>
    <property type="match status" value="1"/>
</dbReference>
<dbReference type="Gene3D" id="3.40.630.30">
    <property type="match status" value="1"/>
</dbReference>
<evidence type="ECO:0000259" key="1">
    <source>
        <dbReference type="PROSITE" id="PS51186"/>
    </source>
</evidence>
<dbReference type="GO" id="GO:0005737">
    <property type="term" value="C:cytoplasm"/>
    <property type="evidence" value="ECO:0007669"/>
    <property type="project" value="TreeGrafter"/>
</dbReference>
<dbReference type="PANTHER" id="PTHR13538:SF4">
    <property type="entry name" value="N-ALPHA-ACETYLTRANSFERASE 80"/>
    <property type="match status" value="1"/>
</dbReference>
<reference evidence="2" key="1">
    <citation type="submission" date="2019-08" db="EMBL/GenBank/DDBJ databases">
        <title>The genome of the North American firefly Photinus pyralis.</title>
        <authorList>
            <consortium name="Photinus pyralis genome working group"/>
            <person name="Fallon T.R."/>
            <person name="Sander Lower S.E."/>
            <person name="Weng J.-K."/>
        </authorList>
    </citation>
    <scope>NUCLEOTIDE SEQUENCE</scope>
    <source>
        <strain evidence="2">TRF0915ILg1</strain>
        <tissue evidence="2">Whole body</tissue>
    </source>
</reference>
<dbReference type="InterPro" id="IPR000182">
    <property type="entry name" value="GNAT_dom"/>
</dbReference>
<proteinExistence type="predicted"/>
<evidence type="ECO:0000313" key="3">
    <source>
        <dbReference type="Proteomes" id="UP000801492"/>
    </source>
</evidence>
<dbReference type="CDD" id="cd04301">
    <property type="entry name" value="NAT_SF"/>
    <property type="match status" value="1"/>
</dbReference>
<gene>
    <name evidence="2" type="ORF">ILUMI_08420</name>
</gene>
<dbReference type="GO" id="GO:1905502">
    <property type="term" value="F:acetyl-CoA binding"/>
    <property type="evidence" value="ECO:0007669"/>
    <property type="project" value="TreeGrafter"/>
</dbReference>
<comment type="caution">
    <text evidence="2">The sequence shown here is derived from an EMBL/GenBank/DDBJ whole genome shotgun (WGS) entry which is preliminary data.</text>
</comment>
<feature type="domain" description="N-acetyltransferase" evidence="1">
    <location>
        <begin position="6"/>
        <end position="149"/>
    </location>
</feature>
<dbReference type="InterPro" id="IPR016181">
    <property type="entry name" value="Acyl_CoA_acyltransferase"/>
</dbReference>
<sequence length="189" mass="21513">MDLQVVPLHKYPQYSMQCCQLINEEWKRSVTARMRSLECSCDVLPTCLILLKDKKVIGHCKLSLIPSICDACFIESVVIDKSLRGKGYGSYLMTKAEEYCKNALNLKTIYLSTKGQELFYSKLGYDKCQPISIYGSSSIVNFPMYHVHHTTKNKKQIGNENNSPIPPPMPKTTLVCTEITSKVYMKKEL</sequence>
<keyword evidence="3" id="KW-1185">Reference proteome</keyword>
<dbReference type="OrthoDB" id="329272at2759"/>
<dbReference type="Proteomes" id="UP000801492">
    <property type="component" value="Unassembled WGS sequence"/>
</dbReference>
<protein>
    <recommendedName>
        <fullName evidence="1">N-acetyltransferase domain-containing protein</fullName>
    </recommendedName>
</protein>
<evidence type="ECO:0000313" key="2">
    <source>
        <dbReference type="EMBL" id="KAF2897757.1"/>
    </source>
</evidence>
<dbReference type="PROSITE" id="PS51186">
    <property type="entry name" value="GNAT"/>
    <property type="match status" value="1"/>
</dbReference>
<dbReference type="InterPro" id="IPR039840">
    <property type="entry name" value="NAA80"/>
</dbReference>
<dbReference type="GO" id="GO:0008080">
    <property type="term" value="F:N-acetyltransferase activity"/>
    <property type="evidence" value="ECO:0007669"/>
    <property type="project" value="InterPro"/>
</dbReference>
<dbReference type="EMBL" id="VTPC01003933">
    <property type="protein sequence ID" value="KAF2897757.1"/>
    <property type="molecule type" value="Genomic_DNA"/>
</dbReference>
<accession>A0A8K0D7M6</accession>
<dbReference type="AlphaFoldDB" id="A0A8K0D7M6"/>